<evidence type="ECO:0000256" key="5">
    <source>
        <dbReference type="ARBA" id="ARBA00036267"/>
    </source>
</evidence>
<dbReference type="KEGG" id="pcad:102990627"/>
<dbReference type="InterPro" id="IPR007872">
    <property type="entry name" value="DPH_MB_dom"/>
</dbReference>
<evidence type="ECO:0000256" key="8">
    <source>
        <dbReference type="ARBA" id="ARBA00046426"/>
    </source>
</evidence>
<comment type="subunit">
    <text evidence="8">Component of the 2-(3-amino-3-carboxypropyl)histidine synthase complex composed of DPH1, DPH2, DPH3 and a NADH-dependent reductase. Interacts with SERGEF.</text>
</comment>
<evidence type="ECO:0000256" key="7">
    <source>
        <dbReference type="ARBA" id="ARBA00041904"/>
    </source>
</evidence>
<dbReference type="PROSITE" id="PS51074">
    <property type="entry name" value="DPH_MB"/>
    <property type="match status" value="1"/>
</dbReference>
<dbReference type="Proteomes" id="UP000248484">
    <property type="component" value="Unplaced"/>
</dbReference>
<gene>
    <name evidence="12" type="primary">LOC102990627</name>
</gene>
<comment type="pathway">
    <text evidence="1">Protein modification; peptidyl-diphthamide biosynthesis.</text>
</comment>
<dbReference type="AlphaFoldDB" id="A0A2Y9TEL8"/>
<evidence type="ECO:0000256" key="3">
    <source>
        <dbReference type="ARBA" id="ARBA00023004"/>
    </source>
</evidence>
<dbReference type="RefSeq" id="XP_023986539.1">
    <property type="nucleotide sequence ID" value="XM_024130771.3"/>
</dbReference>
<accession>A0A2Y9TEL8</accession>
<organism evidence="11 12">
    <name type="scientific">Physeter macrocephalus</name>
    <name type="common">Sperm whale</name>
    <name type="synonym">Physeter catodon</name>
    <dbReference type="NCBI Taxonomy" id="9755"/>
    <lineage>
        <taxon>Eukaryota</taxon>
        <taxon>Metazoa</taxon>
        <taxon>Chordata</taxon>
        <taxon>Craniata</taxon>
        <taxon>Vertebrata</taxon>
        <taxon>Euteleostomi</taxon>
        <taxon>Mammalia</taxon>
        <taxon>Eutheria</taxon>
        <taxon>Laurasiatheria</taxon>
        <taxon>Artiodactyla</taxon>
        <taxon>Whippomorpha</taxon>
        <taxon>Cetacea</taxon>
        <taxon>Odontoceti</taxon>
        <taxon>Physeteridae</taxon>
        <taxon>Physeter</taxon>
    </lineage>
</organism>
<comment type="catalytic activity">
    <reaction evidence="5">
        <text>[3Fe-4S](1+)-[protein] + Fe(2+)-[Dph3] = [3Fe-4S](0)-[protein] + Fe(3+)-[Dph3]</text>
        <dbReference type="Rhea" id="RHEA:71235"/>
        <dbReference type="Rhea" id="RHEA-COMP:17996"/>
        <dbReference type="Rhea" id="RHEA-COMP:17997"/>
        <dbReference type="Rhea" id="RHEA-COMP:18002"/>
        <dbReference type="Rhea" id="RHEA-COMP:18003"/>
        <dbReference type="ChEBI" id="CHEBI:29033"/>
        <dbReference type="ChEBI" id="CHEBI:29034"/>
        <dbReference type="ChEBI" id="CHEBI:33751"/>
        <dbReference type="ChEBI" id="CHEBI:47402"/>
        <dbReference type="ChEBI" id="CHEBI:83228"/>
    </reaction>
</comment>
<dbReference type="GeneID" id="102990627"/>
<keyword evidence="3" id="KW-0408">Iron</keyword>
<protein>
    <recommendedName>
        <fullName evidence="6">Diphthamide biosynthesis protein 3</fullName>
    </recommendedName>
    <alternativeName>
        <fullName evidence="7">CSL-type zinc finger-containing protein 2</fullName>
    </alternativeName>
</protein>
<dbReference type="OrthoDB" id="66964at2759"/>
<dbReference type="PANTHER" id="PTHR21454">
    <property type="entry name" value="DPH3 HOMOLOG-RELATED"/>
    <property type="match status" value="1"/>
</dbReference>
<evidence type="ECO:0000256" key="9">
    <source>
        <dbReference type="ARBA" id="ARBA00048125"/>
    </source>
</evidence>
<evidence type="ECO:0000313" key="11">
    <source>
        <dbReference type="Proteomes" id="UP000248484"/>
    </source>
</evidence>
<evidence type="ECO:0000259" key="10">
    <source>
        <dbReference type="PROSITE" id="PS51074"/>
    </source>
</evidence>
<dbReference type="GO" id="GO:0046872">
    <property type="term" value="F:metal ion binding"/>
    <property type="evidence" value="ECO:0007669"/>
    <property type="project" value="UniProtKB-KW"/>
</dbReference>
<sequence length="96" mass="10834">MAEVTRPLLAPVTMAAFHEVEIKDFQYDEDSETYFYPCPCGDYFCITKEDMEHGEDVATRPGCSLIIKVVYDKDQFTCGGTVPAPSPNKELVKCWT</sequence>
<dbReference type="InterPro" id="IPR044248">
    <property type="entry name" value="DPH3/4-like"/>
</dbReference>
<comment type="catalytic activity">
    <reaction evidence="9">
        <text>2 [3Fe-4S](0)-[protein] + 2 Fe(2+)-[Dph3] + NADH = 2 [4Fe-4S](1+)-[protein] + 2 [Dph3] + NAD(+) + H(+)</text>
        <dbReference type="Rhea" id="RHEA:71239"/>
        <dbReference type="Rhea" id="RHEA-COMP:17997"/>
        <dbReference type="Rhea" id="RHEA-COMP:17998"/>
        <dbReference type="Rhea" id="RHEA-COMP:18001"/>
        <dbReference type="Rhea" id="RHEA-COMP:18002"/>
        <dbReference type="ChEBI" id="CHEBI:15378"/>
        <dbReference type="ChEBI" id="CHEBI:29033"/>
        <dbReference type="ChEBI" id="CHEBI:33723"/>
        <dbReference type="ChEBI" id="CHEBI:47402"/>
        <dbReference type="ChEBI" id="CHEBI:57540"/>
        <dbReference type="ChEBI" id="CHEBI:57945"/>
        <dbReference type="ChEBI" id="CHEBI:83228"/>
    </reaction>
</comment>
<proteinExistence type="inferred from homology"/>
<dbReference type="PANTHER" id="PTHR21454:SF31">
    <property type="entry name" value="DIPHTHAMIDE BIOSYNTHESIS PROTEIN 3"/>
    <property type="match status" value="1"/>
</dbReference>
<evidence type="ECO:0000313" key="12">
    <source>
        <dbReference type="RefSeq" id="XP_023986539.1"/>
    </source>
</evidence>
<dbReference type="GO" id="GO:0017183">
    <property type="term" value="P:protein histidyl modification to diphthamide"/>
    <property type="evidence" value="ECO:0007669"/>
    <property type="project" value="InterPro"/>
</dbReference>
<keyword evidence="11" id="KW-1185">Reference proteome</keyword>
<feature type="domain" description="DPH-type MB" evidence="10">
    <location>
        <begin position="16"/>
        <end position="72"/>
    </location>
</feature>
<dbReference type="SUPFAM" id="SSF144217">
    <property type="entry name" value="CSL zinc finger"/>
    <property type="match status" value="1"/>
</dbReference>
<reference evidence="12" key="1">
    <citation type="submission" date="2025-08" db="UniProtKB">
        <authorList>
            <consortium name="RefSeq"/>
        </authorList>
    </citation>
    <scope>IDENTIFICATION</scope>
    <source>
        <tissue evidence="12">Muscle</tissue>
    </source>
</reference>
<evidence type="ECO:0000256" key="1">
    <source>
        <dbReference type="ARBA" id="ARBA00005156"/>
    </source>
</evidence>
<dbReference type="InParanoid" id="A0A2Y9TEL8"/>
<keyword evidence="2" id="KW-0479">Metal-binding</keyword>
<dbReference type="InterPro" id="IPR036671">
    <property type="entry name" value="DPH_MB_sf"/>
</dbReference>
<evidence type="ECO:0000256" key="6">
    <source>
        <dbReference type="ARBA" id="ARBA00041070"/>
    </source>
</evidence>
<dbReference type="Gene3D" id="3.10.660.10">
    <property type="entry name" value="DPH Zinc finger"/>
    <property type="match status" value="1"/>
</dbReference>
<dbReference type="Pfam" id="PF05207">
    <property type="entry name" value="Zn_ribbon_CSL"/>
    <property type="match status" value="1"/>
</dbReference>
<dbReference type="FunFam" id="3.10.660.10:FF:000001">
    <property type="entry name" value="Diphthamide biosynthesis 3"/>
    <property type="match status" value="1"/>
</dbReference>
<evidence type="ECO:0000256" key="2">
    <source>
        <dbReference type="ARBA" id="ARBA00022723"/>
    </source>
</evidence>
<comment type="similarity">
    <text evidence="4">Belongs to the DPH3 family.</text>
</comment>
<name>A0A2Y9TEL8_PHYMC</name>
<evidence type="ECO:0000256" key="4">
    <source>
        <dbReference type="ARBA" id="ARBA00024032"/>
    </source>
</evidence>
<dbReference type="STRING" id="9755.ENSPCTP00005018503"/>